<keyword evidence="9" id="KW-0406">Ion transport</keyword>
<dbReference type="Proteomes" id="UP000198409">
    <property type="component" value="Unassembled WGS sequence"/>
</dbReference>
<feature type="signal peptide" evidence="16">
    <location>
        <begin position="1"/>
        <end position="24"/>
    </location>
</feature>
<dbReference type="InterPro" id="IPR000531">
    <property type="entry name" value="Beta-barrel_TonB"/>
</dbReference>
<dbReference type="PROSITE" id="PS51257">
    <property type="entry name" value="PROKAR_LIPOPROTEIN"/>
    <property type="match status" value="1"/>
</dbReference>
<evidence type="ECO:0000256" key="3">
    <source>
        <dbReference type="ARBA" id="ARBA00022448"/>
    </source>
</evidence>
<evidence type="ECO:0000313" key="21">
    <source>
        <dbReference type="Proteomes" id="UP000198409"/>
    </source>
</evidence>
<dbReference type="Gene3D" id="2.40.170.20">
    <property type="entry name" value="TonB-dependent receptor, beta-barrel domain"/>
    <property type="match status" value="1"/>
</dbReference>
<evidence type="ECO:0000313" key="20">
    <source>
        <dbReference type="EMBL" id="TBN52013.1"/>
    </source>
</evidence>
<keyword evidence="6 14" id="KW-0812">Transmembrane</keyword>
<evidence type="ECO:0000256" key="4">
    <source>
        <dbReference type="ARBA" id="ARBA00022452"/>
    </source>
</evidence>
<keyword evidence="13 14" id="KW-0998">Cell outer membrane</keyword>
<accession>A0A238VGY8</accession>
<dbReference type="OrthoDB" id="9760333at2"/>
<evidence type="ECO:0000256" key="9">
    <source>
        <dbReference type="ARBA" id="ARBA00023065"/>
    </source>
</evidence>
<dbReference type="GO" id="GO:0015344">
    <property type="term" value="F:siderophore uptake transmembrane transporter activity"/>
    <property type="evidence" value="ECO:0007669"/>
    <property type="project" value="TreeGrafter"/>
</dbReference>
<evidence type="ECO:0000259" key="18">
    <source>
        <dbReference type="Pfam" id="PF07715"/>
    </source>
</evidence>
<sequence length="697" mass="74797">MPVTLRSLFLASVGAAALACPALAQDTDATADDSVFVLGDITLTVDDVAGYRADGAQATKSSVPLAEAQQSISVVTQDQIAEQGSDNLGETLNYSAGILGQPFGADPRFNNPTLRGFSGERAQYVNGLRQGRLFGAVDYETYGMQQVEVLRGPSSSLYGSGSPAGIVNQVQKRARSTDFGEIGLGLDSDKGRQLFFDVNRAPTADLSWRVTGAGRDIRTQVDDVDNRRGFLAGAVRWTPDDATTIDILSSYTRDSPITPVGVPYALAQSGDLDDLRDLNAGEPGFDDSDRRLFTLGAEVSHALDNGWTLSQGVRYEDFDWIYDATSCAFFCPLNADGTFDRTTIRQREDSQTLSADTRLSGEITTGAATHQVLLGLDVQKYESDDFTIFGTAAPLDPSNPVRDPDAVTLDGFRGGRDISFTQTGLYAQDEVSLGNWRGSLGLRYDMAEQDGLSYGSDSSFDDSELTGRAGLAYAFANGLLPYVSYATSFEPLPGTDIQGSALRPTQGKQWEAGLKYSPAAFDGLFTAAIYDLRQTNLTRPVSEEIGGTIVSGLRQIGEAKSRGLELSAIATVAQGWDVQASYAYNDTEQREGDNAGKALPNAPKHLASLWVMRDFGNGIRAGGGIRHVGERFGDEANTLDLDSQTLLDLGATYERGNIKAALNVQNLTDRAYVATCSSFGCFFGQGRTATAKVSYQW</sequence>
<keyword evidence="3 14" id="KW-0813">Transport</keyword>
<comment type="subcellular location">
    <subcellularLocation>
        <location evidence="1 14">Cell outer membrane</location>
        <topology evidence="1 14">Multi-pass membrane protein</topology>
    </subcellularLocation>
</comment>
<evidence type="ECO:0000256" key="10">
    <source>
        <dbReference type="ARBA" id="ARBA00023077"/>
    </source>
</evidence>
<keyword evidence="11 14" id="KW-0472">Membrane</keyword>
<comment type="similarity">
    <text evidence="2 14 15">Belongs to the TonB-dependent receptor family.</text>
</comment>
<dbReference type="Pfam" id="PF00593">
    <property type="entry name" value="TonB_dep_Rec_b-barrel"/>
    <property type="match status" value="1"/>
</dbReference>
<organism evidence="19 21">
    <name type="scientific">Paracoccus sediminis</name>
    <dbReference type="NCBI Taxonomy" id="1214787"/>
    <lineage>
        <taxon>Bacteria</taxon>
        <taxon>Pseudomonadati</taxon>
        <taxon>Pseudomonadota</taxon>
        <taxon>Alphaproteobacteria</taxon>
        <taxon>Rhodobacterales</taxon>
        <taxon>Paracoccaceae</taxon>
        <taxon>Paracoccus</taxon>
    </lineage>
</organism>
<protein>
    <submittedName>
        <fullName evidence="19">Iron complex outermembrane recepter protein</fullName>
    </submittedName>
    <submittedName>
        <fullName evidence="20">TonB-dependent siderophore receptor</fullName>
    </submittedName>
</protein>
<dbReference type="Proteomes" id="UP000292859">
    <property type="component" value="Unassembled WGS sequence"/>
</dbReference>
<evidence type="ECO:0000313" key="22">
    <source>
        <dbReference type="Proteomes" id="UP000292859"/>
    </source>
</evidence>
<dbReference type="GO" id="GO:0009279">
    <property type="term" value="C:cell outer membrane"/>
    <property type="evidence" value="ECO:0007669"/>
    <property type="project" value="UniProtKB-SubCell"/>
</dbReference>
<dbReference type="InterPro" id="IPR012910">
    <property type="entry name" value="Plug_dom"/>
</dbReference>
<dbReference type="InterPro" id="IPR036942">
    <property type="entry name" value="Beta-barrel_TonB_sf"/>
</dbReference>
<dbReference type="CDD" id="cd01347">
    <property type="entry name" value="ligand_gated_channel"/>
    <property type="match status" value="1"/>
</dbReference>
<dbReference type="GO" id="GO:0015891">
    <property type="term" value="P:siderophore transport"/>
    <property type="evidence" value="ECO:0007669"/>
    <property type="project" value="InterPro"/>
</dbReference>
<dbReference type="InterPro" id="IPR010105">
    <property type="entry name" value="TonB_sidphr_rcpt"/>
</dbReference>
<evidence type="ECO:0000259" key="17">
    <source>
        <dbReference type="Pfam" id="PF00593"/>
    </source>
</evidence>
<feature type="chain" id="PRO_5013189793" evidence="16">
    <location>
        <begin position="25"/>
        <end position="697"/>
    </location>
</feature>
<keyword evidence="5" id="KW-0410">Iron transport</keyword>
<dbReference type="InterPro" id="IPR037066">
    <property type="entry name" value="Plug_dom_sf"/>
</dbReference>
<evidence type="ECO:0000256" key="15">
    <source>
        <dbReference type="RuleBase" id="RU003357"/>
    </source>
</evidence>
<evidence type="ECO:0000256" key="11">
    <source>
        <dbReference type="ARBA" id="ARBA00023136"/>
    </source>
</evidence>
<gene>
    <name evidence="20" type="ORF">EYF88_03720</name>
    <name evidence="19" type="ORF">SAMN06265378_102122</name>
</gene>
<evidence type="ECO:0000256" key="14">
    <source>
        <dbReference type="PROSITE-ProRule" id="PRU01360"/>
    </source>
</evidence>
<feature type="domain" description="TonB-dependent receptor plug" evidence="18">
    <location>
        <begin position="65"/>
        <end position="166"/>
    </location>
</feature>
<evidence type="ECO:0000256" key="1">
    <source>
        <dbReference type="ARBA" id="ARBA00004571"/>
    </source>
</evidence>
<evidence type="ECO:0000256" key="5">
    <source>
        <dbReference type="ARBA" id="ARBA00022496"/>
    </source>
</evidence>
<dbReference type="EMBL" id="FZNM01000002">
    <property type="protein sequence ID" value="SNR32953.1"/>
    <property type="molecule type" value="Genomic_DNA"/>
</dbReference>
<keyword evidence="7 16" id="KW-0732">Signal</keyword>
<evidence type="ECO:0000256" key="13">
    <source>
        <dbReference type="ARBA" id="ARBA00023237"/>
    </source>
</evidence>
<dbReference type="InterPro" id="IPR039426">
    <property type="entry name" value="TonB-dep_rcpt-like"/>
</dbReference>
<evidence type="ECO:0000256" key="2">
    <source>
        <dbReference type="ARBA" id="ARBA00009810"/>
    </source>
</evidence>
<dbReference type="NCBIfam" id="TIGR01783">
    <property type="entry name" value="TonB-siderophor"/>
    <property type="match status" value="1"/>
</dbReference>
<evidence type="ECO:0000256" key="16">
    <source>
        <dbReference type="SAM" id="SignalP"/>
    </source>
</evidence>
<dbReference type="PANTHER" id="PTHR32552">
    <property type="entry name" value="FERRICHROME IRON RECEPTOR-RELATED"/>
    <property type="match status" value="1"/>
</dbReference>
<dbReference type="EMBL" id="SIRL01000002">
    <property type="protein sequence ID" value="TBN52013.1"/>
    <property type="molecule type" value="Genomic_DNA"/>
</dbReference>
<keyword evidence="8" id="KW-0408">Iron</keyword>
<evidence type="ECO:0000256" key="7">
    <source>
        <dbReference type="ARBA" id="ARBA00022729"/>
    </source>
</evidence>
<dbReference type="AlphaFoldDB" id="A0A238VGY8"/>
<name>A0A238VGY8_9RHOB</name>
<reference evidence="19" key="2">
    <citation type="submission" date="2017-06" db="EMBL/GenBank/DDBJ databases">
        <authorList>
            <person name="Kim H.J."/>
            <person name="Triplett B.A."/>
        </authorList>
    </citation>
    <scope>NUCLEOTIDE SEQUENCE [LARGE SCALE GENOMIC DNA]</scope>
    <source>
        <strain evidence="19">DSM 26170</strain>
    </source>
</reference>
<evidence type="ECO:0000256" key="8">
    <source>
        <dbReference type="ARBA" id="ARBA00023004"/>
    </source>
</evidence>
<proteinExistence type="inferred from homology"/>
<reference evidence="20 22" key="3">
    <citation type="submission" date="2019-02" db="EMBL/GenBank/DDBJ databases">
        <authorList>
            <person name="Zhang G."/>
        </authorList>
    </citation>
    <scope>NUCLEOTIDE SEQUENCE [LARGE SCALE GENOMIC DNA]</scope>
    <source>
        <strain evidence="20 22">CMB17</strain>
    </source>
</reference>
<evidence type="ECO:0000313" key="19">
    <source>
        <dbReference type="EMBL" id="SNR32953.1"/>
    </source>
</evidence>
<evidence type="ECO:0000256" key="12">
    <source>
        <dbReference type="ARBA" id="ARBA00023170"/>
    </source>
</evidence>
<reference evidence="21" key="1">
    <citation type="submission" date="2017-06" db="EMBL/GenBank/DDBJ databases">
        <authorList>
            <person name="Varghese N."/>
            <person name="Submissions S."/>
        </authorList>
    </citation>
    <scope>NUCLEOTIDE SEQUENCE [LARGE SCALE GENOMIC DNA]</scope>
    <source>
        <strain evidence="21">DSM 26170</strain>
    </source>
</reference>
<dbReference type="SUPFAM" id="SSF56935">
    <property type="entry name" value="Porins"/>
    <property type="match status" value="1"/>
</dbReference>
<dbReference type="PROSITE" id="PS52016">
    <property type="entry name" value="TONB_DEPENDENT_REC_3"/>
    <property type="match status" value="1"/>
</dbReference>
<keyword evidence="22" id="KW-1185">Reference proteome</keyword>
<dbReference type="Gene3D" id="2.170.130.10">
    <property type="entry name" value="TonB-dependent receptor, plug domain"/>
    <property type="match status" value="1"/>
</dbReference>
<keyword evidence="4 14" id="KW-1134">Transmembrane beta strand</keyword>
<keyword evidence="12 20" id="KW-0675">Receptor</keyword>
<dbReference type="RefSeq" id="WP_089386839.1">
    <property type="nucleotide sequence ID" value="NZ_FZNM01000002.1"/>
</dbReference>
<dbReference type="GO" id="GO:0038023">
    <property type="term" value="F:signaling receptor activity"/>
    <property type="evidence" value="ECO:0007669"/>
    <property type="project" value="InterPro"/>
</dbReference>
<evidence type="ECO:0000256" key="6">
    <source>
        <dbReference type="ARBA" id="ARBA00022692"/>
    </source>
</evidence>
<dbReference type="PANTHER" id="PTHR32552:SF68">
    <property type="entry name" value="FERRICHROME OUTER MEMBRANE TRANSPORTER_PHAGE RECEPTOR"/>
    <property type="match status" value="1"/>
</dbReference>
<feature type="domain" description="TonB-dependent receptor-like beta-barrel" evidence="17">
    <location>
        <begin position="237"/>
        <end position="667"/>
    </location>
</feature>
<dbReference type="Pfam" id="PF07715">
    <property type="entry name" value="Plug"/>
    <property type="match status" value="1"/>
</dbReference>
<keyword evidence="10 15" id="KW-0798">TonB box</keyword>